<dbReference type="OMA" id="EEHNECK"/>
<evidence type="ECO:0000256" key="1">
    <source>
        <dbReference type="SAM" id="MobiDB-lite"/>
    </source>
</evidence>
<reference evidence="2" key="2">
    <citation type="submission" date="2015-06" db="UniProtKB">
        <authorList>
            <consortium name="EnsemblPlants"/>
        </authorList>
    </citation>
    <scope>IDENTIFICATION</scope>
    <source>
        <strain evidence="2">DM1-3 516 R44</strain>
    </source>
</reference>
<dbReference type="InParanoid" id="M1DVW9"/>
<evidence type="ECO:0000313" key="3">
    <source>
        <dbReference type="Proteomes" id="UP000011115"/>
    </source>
</evidence>
<dbReference type="EnsemblPlants" id="PGSC0003DMT400095262">
    <property type="protein sequence ID" value="PGSC0003DMT400095262"/>
    <property type="gene ID" value="PGSC0003DMG400044833"/>
</dbReference>
<feature type="region of interest" description="Disordered" evidence="1">
    <location>
        <begin position="1"/>
        <end position="63"/>
    </location>
</feature>
<sequence>MLELQKKEQKDAKKKKSEERNEDKSKKDTFSMLELQKKEKEDAKKKKSEEHNECKSKKDTFNMLELQKKEKEGVKKKKFEEHNEGKPELNRVTCEDSLSDNFGRILKDSNANYGSKLWRRDEKDGNYCIMKGIPRSIKFRSINNLYKCTNRISPVDDEYTWNLSSDEDSIMILSIKEEPSIITDEDNVGCKRKWRENQKTNGEKDATTSST</sequence>
<dbReference type="AlphaFoldDB" id="M1DVW9"/>
<evidence type="ECO:0000313" key="2">
    <source>
        <dbReference type="EnsemblPlants" id="PGSC0003DMT400095262"/>
    </source>
</evidence>
<organism evidence="2 3">
    <name type="scientific">Solanum tuberosum</name>
    <name type="common">Potato</name>
    <dbReference type="NCBI Taxonomy" id="4113"/>
    <lineage>
        <taxon>Eukaryota</taxon>
        <taxon>Viridiplantae</taxon>
        <taxon>Streptophyta</taxon>
        <taxon>Embryophyta</taxon>
        <taxon>Tracheophyta</taxon>
        <taxon>Spermatophyta</taxon>
        <taxon>Magnoliopsida</taxon>
        <taxon>eudicotyledons</taxon>
        <taxon>Gunneridae</taxon>
        <taxon>Pentapetalae</taxon>
        <taxon>asterids</taxon>
        <taxon>lamiids</taxon>
        <taxon>Solanales</taxon>
        <taxon>Solanaceae</taxon>
        <taxon>Solanoideae</taxon>
        <taxon>Solaneae</taxon>
        <taxon>Solanum</taxon>
    </lineage>
</organism>
<dbReference type="Gramene" id="PGSC0003DMT400095262">
    <property type="protein sequence ID" value="PGSC0003DMT400095262"/>
    <property type="gene ID" value="PGSC0003DMG400044833"/>
</dbReference>
<protein>
    <submittedName>
        <fullName evidence="2">Myosin heavy chain</fullName>
    </submittedName>
</protein>
<accession>M1DVW9</accession>
<proteinExistence type="predicted"/>
<keyword evidence="3" id="KW-1185">Reference proteome</keyword>
<reference evidence="3" key="1">
    <citation type="journal article" date="2011" name="Nature">
        <title>Genome sequence and analysis of the tuber crop potato.</title>
        <authorList>
            <consortium name="The Potato Genome Sequencing Consortium"/>
        </authorList>
    </citation>
    <scope>NUCLEOTIDE SEQUENCE [LARGE SCALE GENOMIC DNA]</scope>
    <source>
        <strain evidence="3">cv. DM1-3 516 R44</strain>
    </source>
</reference>
<dbReference type="Proteomes" id="UP000011115">
    <property type="component" value="Unassembled WGS sequence"/>
</dbReference>
<name>M1DVW9_SOLTU</name>
<dbReference type="HOGENOM" id="CLU_1306722_0_0_1"/>
<dbReference type="PaxDb" id="4113-PGSC0003DMT400095262"/>